<evidence type="ECO:0000256" key="1">
    <source>
        <dbReference type="ARBA" id="ARBA00022729"/>
    </source>
</evidence>
<organism evidence="6 7">
    <name type="scientific">Helicocarpus griseus UAMH5409</name>
    <dbReference type="NCBI Taxonomy" id="1447875"/>
    <lineage>
        <taxon>Eukaryota</taxon>
        <taxon>Fungi</taxon>
        <taxon>Dikarya</taxon>
        <taxon>Ascomycota</taxon>
        <taxon>Pezizomycotina</taxon>
        <taxon>Eurotiomycetes</taxon>
        <taxon>Eurotiomycetidae</taxon>
        <taxon>Onygenales</taxon>
        <taxon>Ajellomycetaceae</taxon>
        <taxon>Helicocarpus</taxon>
    </lineage>
</organism>
<gene>
    <name evidence="6" type="ORF">AJ79_04081</name>
</gene>
<evidence type="ECO:0000313" key="6">
    <source>
        <dbReference type="EMBL" id="PGH12721.1"/>
    </source>
</evidence>
<dbReference type="OrthoDB" id="5589325at2759"/>
<dbReference type="Proteomes" id="UP000223968">
    <property type="component" value="Unassembled WGS sequence"/>
</dbReference>
<dbReference type="EMBL" id="PDNB01000054">
    <property type="protein sequence ID" value="PGH12721.1"/>
    <property type="molecule type" value="Genomic_DNA"/>
</dbReference>
<dbReference type="InterPro" id="IPR018466">
    <property type="entry name" value="Kre9/Knh1-like_N"/>
</dbReference>
<keyword evidence="1 4" id="KW-0732">Signal</keyword>
<evidence type="ECO:0000256" key="3">
    <source>
        <dbReference type="SAM" id="Phobius"/>
    </source>
</evidence>
<comment type="caution">
    <text evidence="6">The sequence shown here is derived from an EMBL/GenBank/DDBJ whole genome shotgun (WGS) entry which is preliminary data.</text>
</comment>
<proteinExistence type="predicted"/>
<keyword evidence="7" id="KW-1185">Reference proteome</keyword>
<feature type="compositionally biased region" description="Low complexity" evidence="2">
    <location>
        <begin position="138"/>
        <end position="210"/>
    </location>
</feature>
<dbReference type="Pfam" id="PF10342">
    <property type="entry name" value="Kre9_KNH"/>
    <property type="match status" value="1"/>
</dbReference>
<dbReference type="PANTHER" id="PTHR40633:SF1">
    <property type="entry name" value="GPI ANCHORED SERINE-THREONINE RICH PROTEIN (AFU_ORTHOLOGUE AFUA_1G03630)"/>
    <property type="match status" value="1"/>
</dbReference>
<dbReference type="AlphaFoldDB" id="A0A2B7XVC2"/>
<feature type="region of interest" description="Disordered" evidence="2">
    <location>
        <begin position="103"/>
        <end position="210"/>
    </location>
</feature>
<protein>
    <recommendedName>
        <fullName evidence="5">Yeast cell wall synthesis Kre9/Knh1-like N-terminal domain-containing protein</fullName>
    </recommendedName>
</protein>
<dbReference type="STRING" id="1447875.A0A2B7XVC2"/>
<evidence type="ECO:0000313" key="7">
    <source>
        <dbReference type="Proteomes" id="UP000223968"/>
    </source>
</evidence>
<reference evidence="6 7" key="1">
    <citation type="submission" date="2017-10" db="EMBL/GenBank/DDBJ databases">
        <title>Comparative genomics in systemic dimorphic fungi from Ajellomycetaceae.</title>
        <authorList>
            <person name="Munoz J.F."/>
            <person name="Mcewen J.G."/>
            <person name="Clay O.K."/>
            <person name="Cuomo C.A."/>
        </authorList>
    </citation>
    <scope>NUCLEOTIDE SEQUENCE [LARGE SCALE GENOMIC DNA]</scope>
    <source>
        <strain evidence="6 7">UAMH5409</strain>
    </source>
</reference>
<dbReference type="InterPro" id="IPR052982">
    <property type="entry name" value="SRP1/TIP1-like"/>
</dbReference>
<evidence type="ECO:0000259" key="5">
    <source>
        <dbReference type="Pfam" id="PF10342"/>
    </source>
</evidence>
<feature type="transmembrane region" description="Helical" evidence="3">
    <location>
        <begin position="209"/>
        <end position="233"/>
    </location>
</feature>
<dbReference type="PANTHER" id="PTHR40633">
    <property type="entry name" value="MATRIX PROTEIN, PUTATIVE (AFU_ORTHOLOGUE AFUA_8G05410)-RELATED"/>
    <property type="match status" value="1"/>
</dbReference>
<feature type="signal peptide" evidence="4">
    <location>
        <begin position="1"/>
        <end position="18"/>
    </location>
</feature>
<feature type="domain" description="Yeast cell wall synthesis Kre9/Knh1-like N-terminal" evidence="5">
    <location>
        <begin position="27"/>
        <end position="106"/>
    </location>
</feature>
<feature type="chain" id="PRO_5012880198" description="Yeast cell wall synthesis Kre9/Knh1-like N-terminal domain-containing protein" evidence="4">
    <location>
        <begin position="19"/>
        <end position="234"/>
    </location>
</feature>
<sequence length="234" mass="23336">MHMKSVLASALFVAAAVADISFTSFPQDVEVGKPVTITWASDSDDPVTITLRKGPSDNLKDVETLTTSGKDGSFTWTPTSSLQNGKDYALQISQGDDFNYGTQFSIAGGSGKGSPVMPNPSETGKGAPVMPSGSATESGATTQTLSLSSGASSATASASITSGAPTASPSAGPSNSRNSTSPTTLTKDVTSTPSGPTSAPSTPEPTTGAAAPIAAMSSPFALIMGVLAAFAYLN</sequence>
<name>A0A2B7XVC2_9EURO</name>
<evidence type="ECO:0000256" key="2">
    <source>
        <dbReference type="SAM" id="MobiDB-lite"/>
    </source>
</evidence>
<accession>A0A2B7XVC2</accession>
<keyword evidence="3" id="KW-0472">Membrane</keyword>
<evidence type="ECO:0000256" key="4">
    <source>
        <dbReference type="SAM" id="SignalP"/>
    </source>
</evidence>
<keyword evidence="3" id="KW-0812">Transmembrane</keyword>
<keyword evidence="3" id="KW-1133">Transmembrane helix</keyword>